<reference evidence="1" key="1">
    <citation type="submission" date="2020-11" db="EMBL/GenBank/DDBJ databases">
        <authorList>
            <person name="Whitehead M."/>
        </authorList>
    </citation>
    <scope>NUCLEOTIDE SEQUENCE</scope>
    <source>
        <strain evidence="1">EGII</strain>
    </source>
</reference>
<evidence type="ECO:0000313" key="2">
    <source>
        <dbReference type="Proteomes" id="UP000606786"/>
    </source>
</evidence>
<sequence>LETTVFVDATTHSAVSVTILSRLFIKSQRQHLGKLELEQRRRAQEQQQLVGKLVLVQSRMVLVQSRMVLVQVDWTWSAGCGW</sequence>
<gene>
    <name evidence="1" type="ORF">CCAP1982_LOCUS10692</name>
</gene>
<accession>A0A811UU55</accession>
<organism evidence="1 2">
    <name type="scientific">Ceratitis capitata</name>
    <name type="common">Mediterranean fruit fly</name>
    <name type="synonym">Tephritis capitata</name>
    <dbReference type="NCBI Taxonomy" id="7213"/>
    <lineage>
        <taxon>Eukaryota</taxon>
        <taxon>Metazoa</taxon>
        <taxon>Ecdysozoa</taxon>
        <taxon>Arthropoda</taxon>
        <taxon>Hexapoda</taxon>
        <taxon>Insecta</taxon>
        <taxon>Pterygota</taxon>
        <taxon>Neoptera</taxon>
        <taxon>Endopterygota</taxon>
        <taxon>Diptera</taxon>
        <taxon>Brachycera</taxon>
        <taxon>Muscomorpha</taxon>
        <taxon>Tephritoidea</taxon>
        <taxon>Tephritidae</taxon>
        <taxon>Ceratitis</taxon>
        <taxon>Ceratitis</taxon>
    </lineage>
</organism>
<keyword evidence="2" id="KW-1185">Reference proteome</keyword>
<feature type="non-terminal residue" evidence="1">
    <location>
        <position position="1"/>
    </location>
</feature>
<comment type="caution">
    <text evidence="1">The sequence shown here is derived from an EMBL/GenBank/DDBJ whole genome shotgun (WGS) entry which is preliminary data.</text>
</comment>
<name>A0A811UU55_CERCA</name>
<proteinExistence type="predicted"/>
<dbReference type="AlphaFoldDB" id="A0A811UU55"/>
<evidence type="ECO:0000313" key="1">
    <source>
        <dbReference type="EMBL" id="CAD7002204.1"/>
    </source>
</evidence>
<dbReference type="EMBL" id="CAJHJT010000031">
    <property type="protein sequence ID" value="CAD7002204.1"/>
    <property type="molecule type" value="Genomic_DNA"/>
</dbReference>
<dbReference type="Proteomes" id="UP000606786">
    <property type="component" value="Unassembled WGS sequence"/>
</dbReference>
<protein>
    <submittedName>
        <fullName evidence="1">(Mediterranean fruit fly) hypothetical protein</fullName>
    </submittedName>
</protein>